<keyword evidence="9" id="KW-1185">Reference proteome</keyword>
<dbReference type="GO" id="GO:0098542">
    <property type="term" value="P:defense response to other organism"/>
    <property type="evidence" value="ECO:0007669"/>
    <property type="project" value="InterPro"/>
</dbReference>
<dbReference type="OrthoDB" id="1917746at2759"/>
<evidence type="ECO:0000256" key="2">
    <source>
        <dbReference type="ARBA" id="ARBA00022692"/>
    </source>
</evidence>
<dbReference type="InterPro" id="IPR004864">
    <property type="entry name" value="LEA_2"/>
</dbReference>
<keyword evidence="2 6" id="KW-0812">Transmembrane</keyword>
<dbReference type="PANTHER" id="PTHR31234:SF72">
    <property type="entry name" value="NDR1_HIN1-LIKE PROTEIN 6"/>
    <property type="match status" value="1"/>
</dbReference>
<organism evidence="8 9">
    <name type="scientific">Colocasia esculenta</name>
    <name type="common">Wild taro</name>
    <name type="synonym">Arum esculentum</name>
    <dbReference type="NCBI Taxonomy" id="4460"/>
    <lineage>
        <taxon>Eukaryota</taxon>
        <taxon>Viridiplantae</taxon>
        <taxon>Streptophyta</taxon>
        <taxon>Embryophyta</taxon>
        <taxon>Tracheophyta</taxon>
        <taxon>Spermatophyta</taxon>
        <taxon>Magnoliopsida</taxon>
        <taxon>Liliopsida</taxon>
        <taxon>Araceae</taxon>
        <taxon>Aroideae</taxon>
        <taxon>Colocasieae</taxon>
        <taxon>Colocasia</taxon>
    </lineage>
</organism>
<dbReference type="GO" id="GO:0005886">
    <property type="term" value="C:plasma membrane"/>
    <property type="evidence" value="ECO:0007669"/>
    <property type="project" value="TreeGrafter"/>
</dbReference>
<evidence type="ECO:0000256" key="6">
    <source>
        <dbReference type="SAM" id="Phobius"/>
    </source>
</evidence>
<dbReference type="PANTHER" id="PTHR31234">
    <property type="entry name" value="LATE EMBRYOGENESIS ABUNDANT (LEA) HYDROXYPROLINE-RICH GLYCOPROTEIN FAMILY"/>
    <property type="match status" value="1"/>
</dbReference>
<feature type="region of interest" description="Disordered" evidence="5">
    <location>
        <begin position="1"/>
        <end position="63"/>
    </location>
</feature>
<reference evidence="8" key="1">
    <citation type="submission" date="2017-07" db="EMBL/GenBank/DDBJ databases">
        <title>Taro Niue Genome Assembly and Annotation.</title>
        <authorList>
            <person name="Atibalentja N."/>
            <person name="Keating K."/>
            <person name="Fields C.J."/>
        </authorList>
    </citation>
    <scope>NUCLEOTIDE SEQUENCE</scope>
    <source>
        <strain evidence="8">Niue_2</strain>
        <tissue evidence="8">Leaf</tissue>
    </source>
</reference>
<evidence type="ECO:0000259" key="7">
    <source>
        <dbReference type="Pfam" id="PF03168"/>
    </source>
</evidence>
<evidence type="ECO:0000256" key="3">
    <source>
        <dbReference type="ARBA" id="ARBA00022989"/>
    </source>
</evidence>
<accession>A0A843TKC3</accession>
<comment type="caution">
    <text evidence="8">The sequence shown here is derived from an EMBL/GenBank/DDBJ whole genome shotgun (WGS) entry which is preliminary data.</text>
</comment>
<keyword evidence="3 6" id="KW-1133">Transmembrane helix</keyword>
<dbReference type="Proteomes" id="UP000652761">
    <property type="component" value="Unassembled WGS sequence"/>
</dbReference>
<feature type="compositionally biased region" description="Polar residues" evidence="5">
    <location>
        <begin position="45"/>
        <end position="54"/>
    </location>
</feature>
<proteinExistence type="predicted"/>
<evidence type="ECO:0000313" key="8">
    <source>
        <dbReference type="EMBL" id="MQL72198.1"/>
    </source>
</evidence>
<dbReference type="InterPro" id="IPR044839">
    <property type="entry name" value="NDR1-like"/>
</dbReference>
<evidence type="ECO:0000256" key="1">
    <source>
        <dbReference type="ARBA" id="ARBA00004167"/>
    </source>
</evidence>
<gene>
    <name evidence="8" type="ORF">Taro_004549</name>
</gene>
<dbReference type="EMBL" id="NMUH01000123">
    <property type="protein sequence ID" value="MQL72198.1"/>
    <property type="molecule type" value="Genomic_DNA"/>
</dbReference>
<evidence type="ECO:0000256" key="4">
    <source>
        <dbReference type="ARBA" id="ARBA00023136"/>
    </source>
</evidence>
<dbReference type="AlphaFoldDB" id="A0A843TKC3"/>
<feature type="domain" description="Late embryogenesis abundant protein LEA-2 subgroup" evidence="7">
    <location>
        <begin position="130"/>
        <end position="211"/>
    </location>
</feature>
<comment type="subcellular location">
    <subcellularLocation>
        <location evidence="1">Membrane</location>
        <topology evidence="1">Single-pass membrane protein</topology>
    </subcellularLocation>
</comment>
<keyword evidence="4 6" id="KW-0472">Membrane</keyword>
<sequence>MADQQQKIHPVDVEAPSASAPPVRGKFLGSENGDPANHARAMQQAPPSRHTTPISSSKPPKKRSCCCRCLCWTVCFLVLLIVLIAATAGILYLIFQPKAPNYSVDRLQIAAFSVDFRLNVNASFDVTIIATNPNKKIGIFYEDNSHLSVWYTETRLCTGRLPVFYQGHQNTTVLRVVLAGQTQMGSDILIALRAQQQSGMVPLIFKGDVPVRVKFGSLKLWKLVGSRISH</sequence>
<feature type="transmembrane region" description="Helical" evidence="6">
    <location>
        <begin position="69"/>
        <end position="95"/>
    </location>
</feature>
<evidence type="ECO:0000256" key="5">
    <source>
        <dbReference type="SAM" id="MobiDB-lite"/>
    </source>
</evidence>
<dbReference type="Pfam" id="PF03168">
    <property type="entry name" value="LEA_2"/>
    <property type="match status" value="1"/>
</dbReference>
<name>A0A843TKC3_COLES</name>
<evidence type="ECO:0000313" key="9">
    <source>
        <dbReference type="Proteomes" id="UP000652761"/>
    </source>
</evidence>
<protein>
    <recommendedName>
        <fullName evidence="7">Late embryogenesis abundant protein LEA-2 subgroup domain-containing protein</fullName>
    </recommendedName>
</protein>